<dbReference type="OrthoDB" id="140467at2157"/>
<dbReference type="Proteomes" id="UP000006622">
    <property type="component" value="Chromosome"/>
</dbReference>
<dbReference type="GeneID" id="10823555"/>
<reference evidence="1" key="1">
    <citation type="submission" date="2010-07" db="EMBL/GenBank/DDBJ databases">
        <title>The complete genome of Methanosalsum zhilinae DSM 4017.</title>
        <authorList>
            <consortium name="US DOE Joint Genome Institute (JGI-PGF)"/>
            <person name="Lucas S."/>
            <person name="Copeland A."/>
            <person name="Lapidus A."/>
            <person name="Glavina del Rio T."/>
            <person name="Dalin E."/>
            <person name="Tice H."/>
            <person name="Bruce D."/>
            <person name="Goodwin L."/>
            <person name="Pitluck S."/>
            <person name="Kyrpides N."/>
            <person name="Mavromatis K."/>
            <person name="Ovchinnikova G."/>
            <person name="Daligault H."/>
            <person name="Detter J.C."/>
            <person name="Han C."/>
            <person name="Tapia R."/>
            <person name="Larimer F."/>
            <person name="Land M."/>
            <person name="Hauser L."/>
            <person name="Markowitz V."/>
            <person name="Cheng J.-F."/>
            <person name="Hugenholtz P."/>
            <person name="Woyke T."/>
            <person name="Wu D."/>
            <person name="Spring S."/>
            <person name="Schueler E."/>
            <person name="Brambilla E."/>
            <person name="Klenk H.-P."/>
            <person name="Eisen J.A."/>
        </authorList>
    </citation>
    <scope>NUCLEOTIDE SEQUENCE</scope>
    <source>
        <strain evidence="1">DSM 4017</strain>
    </source>
</reference>
<gene>
    <name evidence="1" type="ordered locus">Mzhil_1911</name>
</gene>
<dbReference type="HOGENOM" id="CLU_2911486_0_0_2"/>
<dbReference type="RefSeq" id="WP_013899182.1">
    <property type="nucleotide sequence ID" value="NC_015676.1"/>
</dbReference>
<dbReference type="EMBL" id="CP002101">
    <property type="protein sequence ID" value="AEH61746.1"/>
    <property type="molecule type" value="Genomic_DNA"/>
</dbReference>
<organism evidence="1 2">
    <name type="scientific">Methanosalsum zhilinae (strain DSM 4017 / NBRC 107636 / OCM 62 / WeN5)</name>
    <name type="common">Methanohalophilus zhilinae</name>
    <dbReference type="NCBI Taxonomy" id="679901"/>
    <lineage>
        <taxon>Archaea</taxon>
        <taxon>Methanobacteriati</taxon>
        <taxon>Methanobacteriota</taxon>
        <taxon>Stenosarchaea group</taxon>
        <taxon>Methanomicrobia</taxon>
        <taxon>Methanosarcinales</taxon>
        <taxon>Methanosarcinaceae</taxon>
        <taxon>Methanosalsum</taxon>
    </lineage>
</organism>
<name>F7XKH2_METZD</name>
<dbReference type="STRING" id="679901.Mzhil_1911"/>
<sequence>MDKEYRKINVDIERNRVRIVITHGEDEEILKLTIDQADQLSQDLRGVLEDYHQRKNVRID</sequence>
<proteinExistence type="predicted"/>
<keyword evidence="2" id="KW-1185">Reference proteome</keyword>
<protein>
    <submittedName>
        <fullName evidence="1">Uncharacterized protein</fullName>
    </submittedName>
</protein>
<accession>F7XKH2</accession>
<evidence type="ECO:0000313" key="1">
    <source>
        <dbReference type="EMBL" id="AEH61746.1"/>
    </source>
</evidence>
<dbReference type="KEGG" id="mzh:Mzhil_1911"/>
<dbReference type="AlphaFoldDB" id="F7XKH2"/>
<evidence type="ECO:0000313" key="2">
    <source>
        <dbReference type="Proteomes" id="UP000006622"/>
    </source>
</evidence>